<dbReference type="Gene3D" id="1.25.40.10">
    <property type="entry name" value="Tetratricopeptide repeat domain"/>
    <property type="match status" value="1"/>
</dbReference>
<comment type="caution">
    <text evidence="4">The sequence shown here is derived from an EMBL/GenBank/DDBJ whole genome shotgun (WGS) entry which is preliminary data.</text>
</comment>
<protein>
    <submittedName>
        <fullName evidence="4">PPR repeat family</fullName>
    </submittedName>
</protein>
<dbReference type="InterPro" id="IPR002885">
    <property type="entry name" value="PPR_rpt"/>
</dbReference>
<dbReference type="PROSITE" id="PS51375">
    <property type="entry name" value="PPR"/>
    <property type="match status" value="1"/>
</dbReference>
<dbReference type="Proteomes" id="UP001138500">
    <property type="component" value="Unassembled WGS sequence"/>
</dbReference>
<evidence type="ECO:0000256" key="2">
    <source>
        <dbReference type="PROSITE-ProRule" id="PRU00708"/>
    </source>
</evidence>
<reference evidence="4 5" key="1">
    <citation type="journal article" date="2018" name="IMA Fungus">
        <title>IMA Genome-F 10: Nine draft genome sequences of Claviceps purpurea s.lat., including C. arundinis, C. humidiphila, and C. cf. spartinae, pseudomolecules for the pitch canker pathogen Fusarium circinatum, draft genome of Davidsoniella eucalypti, Grosmannia galeiformis, Quambalaria eucalypti, and Teratosphaeria destructans.</title>
        <authorList>
            <person name="Wingfield B.D."/>
            <person name="Liu M."/>
            <person name="Nguyen H.D."/>
            <person name="Lane F.A."/>
            <person name="Morgan S.W."/>
            <person name="De Vos L."/>
            <person name="Wilken P.M."/>
            <person name="Duong T.A."/>
            <person name="Aylward J."/>
            <person name="Coetzee M.P."/>
            <person name="Dadej K."/>
            <person name="De Beer Z.W."/>
            <person name="Findlay W."/>
            <person name="Havenga M."/>
            <person name="Kolarik M."/>
            <person name="Menzies J.G."/>
            <person name="Naidoo K."/>
            <person name="Pochopski O."/>
            <person name="Shoukouhi P."/>
            <person name="Santana Q.C."/>
            <person name="Seifert K.A."/>
            <person name="Soal N."/>
            <person name="Steenkamp E.T."/>
            <person name="Tatham C.T."/>
            <person name="van der Nest M.A."/>
            <person name="Wingfield M.J."/>
        </authorList>
    </citation>
    <scope>NUCLEOTIDE SEQUENCE [LARGE SCALE GENOMIC DNA]</scope>
    <source>
        <strain evidence="4">CMW44962</strain>
    </source>
</reference>
<sequence length="769" mass="86285">MFECSACTSRAFRAVVGDALSLRGPSIHHHLHHLHHHHQHQLGRLLAAGGRRASSSATAAVASSSTSPSNGGQPYLNAAQLRHINRQESDGVRKQLLSPSERSKRRALEKEIKWLADPLKFTEHVRCTLERDQLDKALELCRMASSRFDCVVAWNRCIEWLMKAARYNEGLRVYNEMKKRGQYPDSYTYSMLLHGLVSPTPSMLDQTIKDAKAIKAHGLYIGMLAPTSRVQPSIIHTNSALKATAQAADLDAFWGIVALIPEQGPGAANHISYTTILDCIRHDVERETVSHVLDVEQSLEHTKIKRIEAVNHGRRIWQEVVQNWRAGLVTVDEPLVGAMARLLLVSHRMVDWDDVLSLIQQTTRIKRQIAPIGSAERNVGHVPAEIGDGMETSTLLVGSEEAEVDKEIPADKESPAAKAFEAVKPPSQTPESKGMNFQYAVPRTELLNVALVACNLMRIPRIATAYWDIFVGDFKVKPDAYNAITYLRLLRENRASKKAAKLMGELGTLNVENRLLYRLALEACVRDMKNKHAVEHATVVVNTMEEHLHPKSDIQTLQHYLKLGRVMEGGHALQQVVDRLYQSLPLLKSQLSVQDRPAPLDRAKALTLEKNGKSTRMLLREYVGAIDVLVARYSSVLTEEDVKKWKGRRNEVTALVGQGVDRYVAWDGAEAARDQPRRQRIVAGPEMRTPTSPRSTQKRSQPGRRAEEELDDPSPFSTPTAVSENRKSRYRSRADFDDQSDAVNKPIIRTYQVRSLPSFFKGADRETRN</sequence>
<keyword evidence="1" id="KW-0677">Repeat</keyword>
<feature type="compositionally biased region" description="Polar residues" evidence="3">
    <location>
        <begin position="689"/>
        <end position="700"/>
    </location>
</feature>
<dbReference type="PANTHER" id="PTHR47932">
    <property type="entry name" value="ATPASE EXPRESSION PROTEIN 3"/>
    <property type="match status" value="1"/>
</dbReference>
<proteinExistence type="predicted"/>
<evidence type="ECO:0000256" key="3">
    <source>
        <dbReference type="SAM" id="MobiDB-lite"/>
    </source>
</evidence>
<dbReference type="OrthoDB" id="185373at2759"/>
<accession>A0A9W7W6D0</accession>
<dbReference type="AlphaFoldDB" id="A0A9W7W6D0"/>
<feature type="compositionally biased region" description="Basic and acidic residues" evidence="3">
    <location>
        <begin position="724"/>
        <end position="736"/>
    </location>
</feature>
<evidence type="ECO:0000256" key="1">
    <source>
        <dbReference type="ARBA" id="ARBA00022737"/>
    </source>
</evidence>
<gene>
    <name evidence="4" type="ORF">Tdes44962_MAKER07050</name>
</gene>
<keyword evidence="5" id="KW-1185">Reference proteome</keyword>
<reference evidence="4 5" key="2">
    <citation type="journal article" date="2021" name="Curr. Genet.">
        <title>Genetic response to nitrogen starvation in the aggressive Eucalyptus foliar pathogen Teratosphaeria destructans.</title>
        <authorList>
            <person name="Havenga M."/>
            <person name="Wingfield B.D."/>
            <person name="Wingfield M.J."/>
            <person name="Dreyer L.L."/>
            <person name="Roets F."/>
            <person name="Aylward J."/>
        </authorList>
    </citation>
    <scope>NUCLEOTIDE SEQUENCE [LARGE SCALE GENOMIC DNA]</scope>
    <source>
        <strain evidence="4">CMW44962</strain>
    </source>
</reference>
<evidence type="ECO:0000313" key="4">
    <source>
        <dbReference type="EMBL" id="KAH9844939.1"/>
    </source>
</evidence>
<organism evidence="4 5">
    <name type="scientific">Teratosphaeria destructans</name>
    <dbReference type="NCBI Taxonomy" id="418781"/>
    <lineage>
        <taxon>Eukaryota</taxon>
        <taxon>Fungi</taxon>
        <taxon>Dikarya</taxon>
        <taxon>Ascomycota</taxon>
        <taxon>Pezizomycotina</taxon>
        <taxon>Dothideomycetes</taxon>
        <taxon>Dothideomycetidae</taxon>
        <taxon>Mycosphaerellales</taxon>
        <taxon>Teratosphaeriaceae</taxon>
        <taxon>Teratosphaeria</taxon>
    </lineage>
</organism>
<dbReference type="PANTHER" id="PTHR47932:SF44">
    <property type="entry name" value="MIOREX COMPLEX COMPONENT 1"/>
    <property type="match status" value="1"/>
</dbReference>
<dbReference type="EMBL" id="RIBY02000202">
    <property type="protein sequence ID" value="KAH9844939.1"/>
    <property type="molecule type" value="Genomic_DNA"/>
</dbReference>
<dbReference type="Pfam" id="PF13041">
    <property type="entry name" value="PPR_2"/>
    <property type="match status" value="1"/>
</dbReference>
<feature type="region of interest" description="Disordered" evidence="3">
    <location>
        <begin position="674"/>
        <end position="747"/>
    </location>
</feature>
<name>A0A9W7W6D0_9PEZI</name>
<feature type="repeat" description="PPR" evidence="2">
    <location>
        <begin position="150"/>
        <end position="184"/>
    </location>
</feature>
<evidence type="ECO:0000313" key="5">
    <source>
        <dbReference type="Proteomes" id="UP001138500"/>
    </source>
</evidence>
<dbReference type="NCBIfam" id="TIGR00756">
    <property type="entry name" value="PPR"/>
    <property type="match status" value="1"/>
</dbReference>
<dbReference type="InterPro" id="IPR011990">
    <property type="entry name" value="TPR-like_helical_dom_sf"/>
</dbReference>